<evidence type="ECO:0000313" key="1">
    <source>
        <dbReference type="EMBL" id="KAL2855354.1"/>
    </source>
</evidence>
<sequence>MVIYATVCTRILYAHTPAALGRRAVTQPHLYQGIDFELSGYRSPIMRGRLESAANDGYLQFVKILPRGSALEEDMRKMYMCIQRTSTCSIGLLYLDRRLKATPGEGYRHLWNIRRHLDTAYLEPMEWFSLVWIGGLGGLRNMIFKVQQNKSSRRIILQTLMSDFEHLQRSRLSYIFLTPHAGIPHDTQPLGAGALDSRLLTPMPH</sequence>
<proteinExistence type="predicted"/>
<name>A0ABR4KST3_9EURO</name>
<dbReference type="EMBL" id="JBFXLU010000011">
    <property type="protein sequence ID" value="KAL2855354.1"/>
    <property type="molecule type" value="Genomic_DNA"/>
</dbReference>
<gene>
    <name evidence="1" type="ORF">BJY01DRAFT_10903</name>
</gene>
<dbReference type="Proteomes" id="UP001610446">
    <property type="component" value="Unassembled WGS sequence"/>
</dbReference>
<reference evidence="1 2" key="1">
    <citation type="submission" date="2024-07" db="EMBL/GenBank/DDBJ databases">
        <title>Section-level genome sequencing and comparative genomics of Aspergillus sections Usti and Cavernicolus.</title>
        <authorList>
            <consortium name="Lawrence Berkeley National Laboratory"/>
            <person name="Nybo J.L."/>
            <person name="Vesth T.C."/>
            <person name="Theobald S."/>
            <person name="Frisvad J.C."/>
            <person name="Larsen T.O."/>
            <person name="Kjaerboelling I."/>
            <person name="Rothschild-Mancinelli K."/>
            <person name="Lyhne E.K."/>
            <person name="Kogle M.E."/>
            <person name="Barry K."/>
            <person name="Clum A."/>
            <person name="Na H."/>
            <person name="Ledsgaard L."/>
            <person name="Lin J."/>
            <person name="Lipzen A."/>
            <person name="Kuo A."/>
            <person name="Riley R."/>
            <person name="Mondo S."/>
            <person name="Labutti K."/>
            <person name="Haridas S."/>
            <person name="Pangalinan J."/>
            <person name="Salamov A.A."/>
            <person name="Simmons B.A."/>
            <person name="Magnuson J.K."/>
            <person name="Chen J."/>
            <person name="Drula E."/>
            <person name="Henrissat B."/>
            <person name="Wiebenga A."/>
            <person name="Lubbers R.J."/>
            <person name="Gomes A.C."/>
            <person name="Makela M.R."/>
            <person name="Stajich J."/>
            <person name="Grigoriev I.V."/>
            <person name="Mortensen U.H."/>
            <person name="De Vries R.P."/>
            <person name="Baker S.E."/>
            <person name="Andersen M.R."/>
        </authorList>
    </citation>
    <scope>NUCLEOTIDE SEQUENCE [LARGE SCALE GENOMIC DNA]</scope>
    <source>
        <strain evidence="1 2">CBS 123904</strain>
    </source>
</reference>
<accession>A0ABR4KST3</accession>
<organism evidence="1 2">
    <name type="scientific">Aspergillus pseudoustus</name>
    <dbReference type="NCBI Taxonomy" id="1810923"/>
    <lineage>
        <taxon>Eukaryota</taxon>
        <taxon>Fungi</taxon>
        <taxon>Dikarya</taxon>
        <taxon>Ascomycota</taxon>
        <taxon>Pezizomycotina</taxon>
        <taxon>Eurotiomycetes</taxon>
        <taxon>Eurotiomycetidae</taxon>
        <taxon>Eurotiales</taxon>
        <taxon>Aspergillaceae</taxon>
        <taxon>Aspergillus</taxon>
        <taxon>Aspergillus subgen. Nidulantes</taxon>
    </lineage>
</organism>
<keyword evidence="2" id="KW-1185">Reference proteome</keyword>
<protein>
    <submittedName>
        <fullName evidence="1">Uncharacterized protein</fullName>
    </submittedName>
</protein>
<evidence type="ECO:0000313" key="2">
    <source>
        <dbReference type="Proteomes" id="UP001610446"/>
    </source>
</evidence>
<comment type="caution">
    <text evidence="1">The sequence shown here is derived from an EMBL/GenBank/DDBJ whole genome shotgun (WGS) entry which is preliminary data.</text>
</comment>